<feature type="coiled-coil region" evidence="1">
    <location>
        <begin position="200"/>
        <end position="311"/>
    </location>
</feature>
<keyword evidence="1" id="KW-0175">Coiled coil</keyword>
<proteinExistence type="predicted"/>
<evidence type="ECO:0000313" key="2">
    <source>
        <dbReference type="EMBL" id="KAF5670080.1"/>
    </source>
</evidence>
<dbReference type="AlphaFoldDB" id="A0A8H5TIQ4"/>
<accession>A0A8H5TIQ4</accession>
<sequence>MNVTLWDPASLLQITDGARDGCGKVNCIGNAKYNVRCRWDVVEPNRSSVRALLIQMSKSLPESVTTNTLRQLARLCLCPDFHSHQAETFVSNWRKVINITVQHRANLVQVQTAKYLSQITLKTEELADLETSLAVQRQSYAELQNQNETLAADLEGQIEELNQELQKRKDECAASMLMCRQLKLSHEAGAEQVLEESFIRKKAEEDNDILLAKLKALDMRLKDFVSVREENEKMKEQLETLTQESTKARDAAHRELEKAKAVANQSADERATFESVTRRYQIQLEEQKAHCTILKGQVEDLETTVAELQTDIRRCWPHRIWARIAKFGRGNVPKSAVTGKNDTTEVRALKTYA</sequence>
<evidence type="ECO:0000256" key="1">
    <source>
        <dbReference type="SAM" id="Coils"/>
    </source>
</evidence>
<feature type="coiled-coil region" evidence="1">
    <location>
        <begin position="126"/>
        <end position="171"/>
    </location>
</feature>
<comment type="caution">
    <text evidence="2">The sequence shown here is derived from an EMBL/GenBank/DDBJ whole genome shotgun (WGS) entry which is preliminary data.</text>
</comment>
<evidence type="ECO:0000313" key="3">
    <source>
        <dbReference type="Proteomes" id="UP000567885"/>
    </source>
</evidence>
<name>A0A8H5TIQ4_FUSHE</name>
<gene>
    <name evidence="2" type="ORF">FHETE_4763</name>
</gene>
<reference evidence="2 3" key="1">
    <citation type="submission" date="2020-05" db="EMBL/GenBank/DDBJ databases">
        <title>Identification and distribution of gene clusters putatively required for synthesis of sphingolipid metabolism inhibitors in phylogenetically diverse species of the filamentous fungus Fusarium.</title>
        <authorList>
            <person name="Kim H.-S."/>
            <person name="Busman M."/>
            <person name="Brown D.W."/>
            <person name="Divon H."/>
            <person name="Uhlig S."/>
            <person name="Proctor R.H."/>
        </authorList>
    </citation>
    <scope>NUCLEOTIDE SEQUENCE [LARGE SCALE GENOMIC DNA]</scope>
    <source>
        <strain evidence="2 3">NRRL 20693</strain>
    </source>
</reference>
<keyword evidence="3" id="KW-1185">Reference proteome</keyword>
<protein>
    <submittedName>
        <fullName evidence="2">Reticulocyte-binding 2 a</fullName>
    </submittedName>
</protein>
<organism evidence="2 3">
    <name type="scientific">Fusarium heterosporum</name>
    <dbReference type="NCBI Taxonomy" id="42747"/>
    <lineage>
        <taxon>Eukaryota</taxon>
        <taxon>Fungi</taxon>
        <taxon>Dikarya</taxon>
        <taxon>Ascomycota</taxon>
        <taxon>Pezizomycotina</taxon>
        <taxon>Sordariomycetes</taxon>
        <taxon>Hypocreomycetidae</taxon>
        <taxon>Hypocreales</taxon>
        <taxon>Nectriaceae</taxon>
        <taxon>Fusarium</taxon>
        <taxon>Fusarium heterosporum species complex</taxon>
    </lineage>
</organism>
<dbReference type="OrthoDB" id="5068061at2759"/>
<dbReference type="Proteomes" id="UP000567885">
    <property type="component" value="Unassembled WGS sequence"/>
</dbReference>
<dbReference type="EMBL" id="JAAGWQ010000079">
    <property type="protein sequence ID" value="KAF5670080.1"/>
    <property type="molecule type" value="Genomic_DNA"/>
</dbReference>